<comment type="caution">
    <text evidence="2">The sequence shown here is derived from an EMBL/GenBank/DDBJ whole genome shotgun (WGS) entry which is preliminary data.</text>
</comment>
<dbReference type="EMBL" id="JAAVJI010000001">
    <property type="protein sequence ID" value="NJO99581.1"/>
    <property type="molecule type" value="Genomic_DNA"/>
</dbReference>
<name>A0ABX0Y9H6_9PSED</name>
<evidence type="ECO:0000256" key="1">
    <source>
        <dbReference type="SAM" id="MobiDB-lite"/>
    </source>
</evidence>
<keyword evidence="3" id="KW-1185">Reference proteome</keyword>
<evidence type="ECO:0000313" key="3">
    <source>
        <dbReference type="Proteomes" id="UP000746535"/>
    </source>
</evidence>
<feature type="compositionally biased region" description="Basic and acidic residues" evidence="1">
    <location>
        <begin position="7"/>
        <end position="22"/>
    </location>
</feature>
<gene>
    <name evidence="2" type="ORF">HBH25_01700</name>
</gene>
<accession>A0ABX0Y9H6</accession>
<dbReference type="InterPro" id="IPR046063">
    <property type="entry name" value="DUF6021"/>
</dbReference>
<dbReference type="Proteomes" id="UP000746535">
    <property type="component" value="Unassembled WGS sequence"/>
</dbReference>
<proteinExistence type="predicted"/>
<organism evidence="2 3">
    <name type="scientific">Pseudomonas quercus</name>
    <dbReference type="NCBI Taxonomy" id="2722792"/>
    <lineage>
        <taxon>Bacteria</taxon>
        <taxon>Pseudomonadati</taxon>
        <taxon>Pseudomonadota</taxon>
        <taxon>Gammaproteobacteria</taxon>
        <taxon>Pseudomonadales</taxon>
        <taxon>Pseudomonadaceae</taxon>
        <taxon>Pseudomonas</taxon>
    </lineage>
</organism>
<protein>
    <submittedName>
        <fullName evidence="2">Uncharacterized protein</fullName>
    </submittedName>
</protein>
<reference evidence="2 3" key="1">
    <citation type="submission" date="2020-03" db="EMBL/GenBank/DDBJ databases">
        <authorList>
            <person name="Wang L."/>
            <person name="He N."/>
            <person name="Li Y."/>
            <person name="Fang Y."/>
            <person name="Zhang F."/>
        </authorList>
    </citation>
    <scope>NUCLEOTIDE SEQUENCE [LARGE SCALE GENOMIC DNA]</scope>
    <source>
        <strain evidence="3">hsmgli-8</strain>
    </source>
</reference>
<feature type="region of interest" description="Disordered" evidence="1">
    <location>
        <begin position="1"/>
        <end position="98"/>
    </location>
</feature>
<dbReference type="Pfam" id="PF19485">
    <property type="entry name" value="DUF6021"/>
    <property type="match status" value="1"/>
</dbReference>
<evidence type="ECO:0000313" key="2">
    <source>
        <dbReference type="EMBL" id="NJO99581.1"/>
    </source>
</evidence>
<sequence length="98" mass="10299">MAIEGNDPQRHVTDQAPERIEPDLTPAPGTPRTYASASGNHADASGDKGDLGFDPDSPDLADPQVDPTHPAKPPAAPDVGKDKRAEGDSYPPYDQGKQ</sequence>